<dbReference type="EMBL" id="UINC01146014">
    <property type="protein sequence ID" value="SVD36491.1"/>
    <property type="molecule type" value="Genomic_DNA"/>
</dbReference>
<sequence>MGIKNVIVMCIGVASLALGALSGSIVTMLISPVNEYNHSPGWWSGHPNLEVILIIAGGCLGAGVYWIPYKLFFEGWASEDKKK</sequence>
<protein>
    <submittedName>
        <fullName evidence="2">Uncharacterized protein</fullName>
    </submittedName>
</protein>
<name>A0A382US34_9ZZZZ</name>
<feature type="transmembrane region" description="Helical" evidence="1">
    <location>
        <begin position="7"/>
        <end position="31"/>
    </location>
</feature>
<evidence type="ECO:0000256" key="1">
    <source>
        <dbReference type="SAM" id="Phobius"/>
    </source>
</evidence>
<keyword evidence="1" id="KW-0472">Membrane</keyword>
<gene>
    <name evidence="2" type="ORF">METZ01_LOCUS389345</name>
</gene>
<feature type="transmembrane region" description="Helical" evidence="1">
    <location>
        <begin position="51"/>
        <end position="73"/>
    </location>
</feature>
<organism evidence="2">
    <name type="scientific">marine metagenome</name>
    <dbReference type="NCBI Taxonomy" id="408172"/>
    <lineage>
        <taxon>unclassified sequences</taxon>
        <taxon>metagenomes</taxon>
        <taxon>ecological metagenomes</taxon>
    </lineage>
</organism>
<keyword evidence="1" id="KW-0812">Transmembrane</keyword>
<evidence type="ECO:0000313" key="2">
    <source>
        <dbReference type="EMBL" id="SVD36491.1"/>
    </source>
</evidence>
<keyword evidence="1" id="KW-1133">Transmembrane helix</keyword>
<reference evidence="2" key="1">
    <citation type="submission" date="2018-05" db="EMBL/GenBank/DDBJ databases">
        <authorList>
            <person name="Lanie J.A."/>
            <person name="Ng W.-L."/>
            <person name="Kazmierczak K.M."/>
            <person name="Andrzejewski T.M."/>
            <person name="Davidsen T.M."/>
            <person name="Wayne K.J."/>
            <person name="Tettelin H."/>
            <person name="Glass J.I."/>
            <person name="Rusch D."/>
            <person name="Podicherti R."/>
            <person name="Tsui H.-C.T."/>
            <person name="Winkler M.E."/>
        </authorList>
    </citation>
    <scope>NUCLEOTIDE SEQUENCE</scope>
</reference>
<proteinExistence type="predicted"/>
<dbReference type="AlphaFoldDB" id="A0A382US34"/>
<accession>A0A382US34</accession>